<dbReference type="SUPFAM" id="SSF55486">
    <property type="entry name" value="Metalloproteases ('zincins'), catalytic domain"/>
    <property type="match status" value="1"/>
</dbReference>
<name>B8J7L1_ANAD2</name>
<evidence type="ECO:0000313" key="4">
    <source>
        <dbReference type="Proteomes" id="UP000007089"/>
    </source>
</evidence>
<dbReference type="EMBL" id="CP001359">
    <property type="protein sequence ID" value="ACL67191.1"/>
    <property type="molecule type" value="Genomic_DNA"/>
</dbReference>
<reference evidence="3" key="1">
    <citation type="submission" date="2009-01" db="EMBL/GenBank/DDBJ databases">
        <title>Complete sequence of Anaeromyxobacter dehalogenans 2CP-1.</title>
        <authorList>
            <consortium name="US DOE Joint Genome Institute"/>
            <person name="Lucas S."/>
            <person name="Copeland A."/>
            <person name="Lapidus A."/>
            <person name="Glavina del Rio T."/>
            <person name="Dalin E."/>
            <person name="Tice H."/>
            <person name="Bruce D."/>
            <person name="Goodwin L."/>
            <person name="Pitluck S."/>
            <person name="Saunders E."/>
            <person name="Brettin T."/>
            <person name="Detter J.C."/>
            <person name="Han C."/>
            <person name="Larimer F."/>
            <person name="Land M."/>
            <person name="Hauser L."/>
            <person name="Kyrpides N."/>
            <person name="Ovchinnikova G."/>
            <person name="Beliaev A.S."/>
            <person name="Richardson P."/>
        </authorList>
    </citation>
    <scope>NUCLEOTIDE SEQUENCE</scope>
    <source>
        <strain evidence="3">2CP-1</strain>
    </source>
</reference>
<evidence type="ECO:0000313" key="3">
    <source>
        <dbReference type="EMBL" id="ACL67191.1"/>
    </source>
</evidence>
<keyword evidence="4" id="KW-1185">Reference proteome</keyword>
<feature type="signal peptide" evidence="2">
    <location>
        <begin position="1"/>
        <end position="24"/>
    </location>
</feature>
<organism evidence="3 4">
    <name type="scientific">Anaeromyxobacter dehalogenans (strain ATCC BAA-258 / DSM 21875 / 2CP-1)</name>
    <dbReference type="NCBI Taxonomy" id="455488"/>
    <lineage>
        <taxon>Bacteria</taxon>
        <taxon>Pseudomonadati</taxon>
        <taxon>Myxococcota</taxon>
        <taxon>Myxococcia</taxon>
        <taxon>Myxococcales</taxon>
        <taxon>Cystobacterineae</taxon>
        <taxon>Anaeromyxobacteraceae</taxon>
        <taxon>Anaeromyxobacter</taxon>
    </lineage>
</organism>
<proteinExistence type="predicted"/>
<feature type="region of interest" description="Disordered" evidence="1">
    <location>
        <begin position="26"/>
        <end position="46"/>
    </location>
</feature>
<sequence>MKRLRPIPALLAVPLALLAACAHRAPATPPTPATAAPPSPEPGSAATTAALAPLRAGADAVLRAQAEAYWEVFTKGADADPAGAWKGHEDLLADPALAAARAAVEAERGDGRRAAAYLRAWLVGERLARDLAEPVRRVAEARTAAHFRWAGHEVPVRESAALLAAEPEPARRRALAEAAAQAASPVAPLIEARDARLAAAARTLGYPSPEALATDLRGESPAVLGALADAVLARTDATWRALVADLAGREGMAPEAVRARDLPRLVRPAAPASAFPAGKALDAGAAILSGLGLDLAAQRNLLLDAAARPGKLPHAIALPVDPPRDVRLSAAPVSGMEALRGVLHELGAALAYAHVAPQAPLEFRRLGPGAVSGAWAILLEEVAGAPQWLEAQGLDADQARAEARSAAARRLMRTREAAARVLAALAPAGPAGAEARAALPARAYGCPVEEPDLAAWRLEPDPLLRSAEALRAELLAAQAEQFLAGRAAAPAWWGSPAAGAWLVRTWADGTRRTPEELSLAMGMPGLDAAALDQVVRARTGL</sequence>
<accession>B8J7L1</accession>
<feature type="compositionally biased region" description="Pro residues" evidence="1">
    <location>
        <begin position="27"/>
        <end position="41"/>
    </location>
</feature>
<evidence type="ECO:0008006" key="5">
    <source>
        <dbReference type="Google" id="ProtNLM"/>
    </source>
</evidence>
<dbReference type="HOGENOM" id="CLU_500271_0_0_7"/>
<dbReference type="Proteomes" id="UP000007089">
    <property type="component" value="Chromosome"/>
</dbReference>
<keyword evidence="2" id="KW-0732">Signal</keyword>
<evidence type="ECO:0000256" key="2">
    <source>
        <dbReference type="SAM" id="SignalP"/>
    </source>
</evidence>
<dbReference type="PROSITE" id="PS51257">
    <property type="entry name" value="PROKAR_LIPOPROTEIN"/>
    <property type="match status" value="1"/>
</dbReference>
<gene>
    <name evidence="3" type="ordered locus">A2cp1_3868</name>
</gene>
<dbReference type="KEGG" id="acp:A2cp1_3868"/>
<dbReference type="AlphaFoldDB" id="B8J7L1"/>
<protein>
    <recommendedName>
        <fullName evidence="5">DUF885 domain-containing protein</fullName>
    </recommendedName>
</protein>
<feature type="chain" id="PRO_5002872584" description="DUF885 domain-containing protein" evidence="2">
    <location>
        <begin position="25"/>
        <end position="541"/>
    </location>
</feature>
<dbReference type="RefSeq" id="WP_015934931.1">
    <property type="nucleotide sequence ID" value="NC_011891.1"/>
</dbReference>
<evidence type="ECO:0000256" key="1">
    <source>
        <dbReference type="SAM" id="MobiDB-lite"/>
    </source>
</evidence>